<organism evidence="8 9">
    <name type="scientific">Scyliorhinus torazame</name>
    <name type="common">Cloudy catshark</name>
    <name type="synonym">Catulus torazame</name>
    <dbReference type="NCBI Taxonomy" id="75743"/>
    <lineage>
        <taxon>Eukaryota</taxon>
        <taxon>Metazoa</taxon>
        <taxon>Chordata</taxon>
        <taxon>Craniata</taxon>
        <taxon>Vertebrata</taxon>
        <taxon>Chondrichthyes</taxon>
        <taxon>Elasmobranchii</taxon>
        <taxon>Galeomorphii</taxon>
        <taxon>Galeoidea</taxon>
        <taxon>Carcharhiniformes</taxon>
        <taxon>Scyliorhinidae</taxon>
        <taxon>Scyliorhinus</taxon>
    </lineage>
</organism>
<dbReference type="GO" id="GO:0005737">
    <property type="term" value="C:cytoplasm"/>
    <property type="evidence" value="ECO:0007669"/>
    <property type="project" value="TreeGrafter"/>
</dbReference>
<dbReference type="PRINTS" id="PR01609">
    <property type="entry name" value="CD36FAMILY"/>
</dbReference>
<dbReference type="PANTHER" id="PTHR11923:SF51">
    <property type="entry name" value="LYSOSOME MEMBRANE PROTEIN 2"/>
    <property type="match status" value="1"/>
</dbReference>
<keyword evidence="6" id="KW-0325">Glycoprotein</keyword>
<gene>
    <name evidence="8" type="ORF">scyTo_0021960</name>
</gene>
<evidence type="ECO:0000256" key="4">
    <source>
        <dbReference type="ARBA" id="ARBA00022989"/>
    </source>
</evidence>
<proteinExistence type="inferred from homology"/>
<dbReference type="GO" id="GO:0006622">
    <property type="term" value="P:protein targeting to lysosome"/>
    <property type="evidence" value="ECO:0007669"/>
    <property type="project" value="TreeGrafter"/>
</dbReference>
<dbReference type="AlphaFoldDB" id="A0A401QA24"/>
<dbReference type="Proteomes" id="UP000288216">
    <property type="component" value="Unassembled WGS sequence"/>
</dbReference>
<evidence type="ECO:0000313" key="8">
    <source>
        <dbReference type="EMBL" id="GCB82225.1"/>
    </source>
</evidence>
<dbReference type="Pfam" id="PF01130">
    <property type="entry name" value="CD36"/>
    <property type="match status" value="1"/>
</dbReference>
<protein>
    <recommendedName>
        <fullName evidence="10">Scavenger receptor class B member 1</fullName>
    </recommendedName>
</protein>
<reference evidence="8 9" key="1">
    <citation type="journal article" date="2018" name="Nat. Ecol. Evol.">
        <title>Shark genomes provide insights into elasmobranch evolution and the origin of vertebrates.</title>
        <authorList>
            <person name="Hara Y"/>
            <person name="Yamaguchi K"/>
            <person name="Onimaru K"/>
            <person name="Kadota M"/>
            <person name="Koyanagi M"/>
            <person name="Keeley SD"/>
            <person name="Tatsumi K"/>
            <person name="Tanaka K"/>
            <person name="Motone F"/>
            <person name="Kageyama Y"/>
            <person name="Nozu R"/>
            <person name="Adachi N"/>
            <person name="Nishimura O"/>
            <person name="Nakagawa R"/>
            <person name="Tanegashima C"/>
            <person name="Kiyatake I"/>
            <person name="Matsumoto R"/>
            <person name="Murakumo K"/>
            <person name="Nishida K"/>
            <person name="Terakita A"/>
            <person name="Kuratani S"/>
            <person name="Sato K"/>
            <person name="Hyodo S Kuraku.S."/>
        </authorList>
    </citation>
    <scope>NUCLEOTIDE SEQUENCE [LARGE SCALE GENOMIC DNA]</scope>
</reference>
<evidence type="ECO:0000256" key="2">
    <source>
        <dbReference type="ARBA" id="ARBA00010532"/>
    </source>
</evidence>
<dbReference type="GO" id="GO:0016020">
    <property type="term" value="C:membrane"/>
    <property type="evidence" value="ECO:0007669"/>
    <property type="project" value="UniProtKB-SubCell"/>
</dbReference>
<evidence type="ECO:0000256" key="6">
    <source>
        <dbReference type="ARBA" id="ARBA00023180"/>
    </source>
</evidence>
<comment type="subcellular location">
    <subcellularLocation>
        <location evidence="1">Membrane</location>
    </subcellularLocation>
</comment>
<feature type="non-terminal residue" evidence="8">
    <location>
        <position position="1"/>
    </location>
</feature>
<evidence type="ECO:0000313" key="9">
    <source>
        <dbReference type="Proteomes" id="UP000288216"/>
    </source>
</evidence>
<dbReference type="OMA" id="WHTRYIE"/>
<comment type="caution">
    <text evidence="8">The sequence shown here is derived from an EMBL/GenBank/DDBJ whole genome shotgun (WGS) entry which is preliminary data.</text>
</comment>
<dbReference type="GO" id="GO:0006898">
    <property type="term" value="P:receptor-mediated endocytosis"/>
    <property type="evidence" value="ECO:0007669"/>
    <property type="project" value="TreeGrafter"/>
</dbReference>
<dbReference type="STRING" id="75743.A0A401QA24"/>
<sequence length="94" mass="11003">MVRLRNKTALVGGFALCCFIIFLILIVNDVFKNIVEDQIKKHTKLKLNGEAFKNWKEPPVPTYLQFYFFHVENQLQILQGEQAIVKQLGPYTYK</sequence>
<keyword evidence="5 7" id="KW-0472">Membrane</keyword>
<evidence type="ECO:0000256" key="3">
    <source>
        <dbReference type="ARBA" id="ARBA00022692"/>
    </source>
</evidence>
<accession>A0A401QA24</accession>
<evidence type="ECO:0000256" key="7">
    <source>
        <dbReference type="SAM" id="Phobius"/>
    </source>
</evidence>
<dbReference type="EMBL" id="BFAA01020665">
    <property type="protein sequence ID" value="GCB82225.1"/>
    <property type="molecule type" value="Genomic_DNA"/>
</dbReference>
<comment type="similarity">
    <text evidence="2">Belongs to the CD36 family.</text>
</comment>
<evidence type="ECO:0000256" key="1">
    <source>
        <dbReference type="ARBA" id="ARBA00004370"/>
    </source>
</evidence>
<dbReference type="InterPro" id="IPR002159">
    <property type="entry name" value="CD36_fam"/>
</dbReference>
<dbReference type="OrthoDB" id="18585at2759"/>
<evidence type="ECO:0000256" key="5">
    <source>
        <dbReference type="ARBA" id="ARBA00023136"/>
    </source>
</evidence>
<feature type="transmembrane region" description="Helical" evidence="7">
    <location>
        <begin position="12"/>
        <end position="31"/>
    </location>
</feature>
<keyword evidence="3 7" id="KW-0812">Transmembrane</keyword>
<keyword evidence="9" id="KW-1185">Reference proteome</keyword>
<dbReference type="GO" id="GO:0005044">
    <property type="term" value="F:scavenger receptor activity"/>
    <property type="evidence" value="ECO:0007669"/>
    <property type="project" value="TreeGrafter"/>
</dbReference>
<name>A0A401QA24_SCYTO</name>
<dbReference type="PANTHER" id="PTHR11923">
    <property type="entry name" value="SCAVENGER RECEPTOR CLASS B TYPE-1 SR-B1"/>
    <property type="match status" value="1"/>
</dbReference>
<evidence type="ECO:0008006" key="10">
    <source>
        <dbReference type="Google" id="ProtNLM"/>
    </source>
</evidence>
<keyword evidence="4 7" id="KW-1133">Transmembrane helix</keyword>